<dbReference type="Proteomes" id="UP000240971">
    <property type="component" value="Unassembled WGS sequence"/>
</dbReference>
<dbReference type="AlphaFoldDB" id="A0A2P8H9C1"/>
<organism evidence="1 2">
    <name type="scientific">Chitinophaga niastensis</name>
    <dbReference type="NCBI Taxonomy" id="536980"/>
    <lineage>
        <taxon>Bacteria</taxon>
        <taxon>Pseudomonadati</taxon>
        <taxon>Bacteroidota</taxon>
        <taxon>Chitinophagia</taxon>
        <taxon>Chitinophagales</taxon>
        <taxon>Chitinophagaceae</taxon>
        <taxon>Chitinophaga</taxon>
    </lineage>
</organism>
<keyword evidence="2" id="KW-1185">Reference proteome</keyword>
<proteinExistence type="predicted"/>
<comment type="caution">
    <text evidence="1">The sequence shown here is derived from an EMBL/GenBank/DDBJ whole genome shotgun (WGS) entry which is preliminary data.</text>
</comment>
<dbReference type="RefSeq" id="WP_106531278.1">
    <property type="nucleotide sequence ID" value="NZ_PYAW01000010.1"/>
</dbReference>
<evidence type="ECO:0000313" key="1">
    <source>
        <dbReference type="EMBL" id="PSL42822.1"/>
    </source>
</evidence>
<protein>
    <recommendedName>
        <fullName evidence="3">Conjugal transfer protein TraI</fullName>
    </recommendedName>
</protein>
<dbReference type="EMBL" id="PYAW01000010">
    <property type="protein sequence ID" value="PSL42822.1"/>
    <property type="molecule type" value="Genomic_DNA"/>
</dbReference>
<reference evidence="1 2" key="1">
    <citation type="submission" date="2018-03" db="EMBL/GenBank/DDBJ databases">
        <title>Genomic Encyclopedia of Archaeal and Bacterial Type Strains, Phase II (KMG-II): from individual species to whole genera.</title>
        <authorList>
            <person name="Goeker M."/>
        </authorList>
    </citation>
    <scope>NUCLEOTIDE SEQUENCE [LARGE SCALE GENOMIC DNA]</scope>
    <source>
        <strain evidence="1 2">DSM 24859</strain>
    </source>
</reference>
<name>A0A2P8H9C1_CHINA</name>
<dbReference type="OrthoDB" id="793529at2"/>
<evidence type="ECO:0000313" key="2">
    <source>
        <dbReference type="Proteomes" id="UP000240971"/>
    </source>
</evidence>
<evidence type="ECO:0008006" key="3">
    <source>
        <dbReference type="Google" id="ProtNLM"/>
    </source>
</evidence>
<accession>A0A2P8H9C1</accession>
<sequence>MKKAIVIFLFLTCSLTILPTKKSHAIIWVVVKAAIKKIIKAIDLQVQRIQNKTIALQNAQKVLENQLSKLKLNEISEWTNKQKEIYQKYFDELWKIKSAIAYFQRITEIISKQKQLVSDYKNAYALFQQDRHFTPSEIEHMYTVYSNIIAESLKSVDNILSVVDAFSLQMSDAHRLQIIDEAAAEIETYIVDLRKFNQQNISISMQRAKSADDLFTLKQLYGVK</sequence>
<gene>
    <name evidence="1" type="ORF">CLV51_11038</name>
</gene>